<sequence length="83" mass="9217">MGNAAMCKACGPDRSARANGSQPNLDNHLDFYAESVELNEVPAVLGRTPEWAGSHTLMFRMWHLYPEPVPARRPLQLGRSPKT</sequence>
<gene>
    <name evidence="2" type="ORF">SKAU_G00029780</name>
</gene>
<dbReference type="AlphaFoldDB" id="A0A9Q1JEX9"/>
<dbReference type="EMBL" id="JAINUF010000001">
    <property type="protein sequence ID" value="KAJ8382200.1"/>
    <property type="molecule type" value="Genomic_DNA"/>
</dbReference>
<organism evidence="2 3">
    <name type="scientific">Synaphobranchus kaupii</name>
    <name type="common">Kaup's arrowtooth eel</name>
    <dbReference type="NCBI Taxonomy" id="118154"/>
    <lineage>
        <taxon>Eukaryota</taxon>
        <taxon>Metazoa</taxon>
        <taxon>Chordata</taxon>
        <taxon>Craniata</taxon>
        <taxon>Vertebrata</taxon>
        <taxon>Euteleostomi</taxon>
        <taxon>Actinopterygii</taxon>
        <taxon>Neopterygii</taxon>
        <taxon>Teleostei</taxon>
        <taxon>Anguilliformes</taxon>
        <taxon>Synaphobranchidae</taxon>
        <taxon>Synaphobranchus</taxon>
    </lineage>
</organism>
<dbReference type="Proteomes" id="UP001152622">
    <property type="component" value="Chromosome 1"/>
</dbReference>
<evidence type="ECO:0000313" key="2">
    <source>
        <dbReference type="EMBL" id="KAJ8382200.1"/>
    </source>
</evidence>
<name>A0A9Q1JEX9_SYNKA</name>
<comment type="caution">
    <text evidence="2">The sequence shown here is derived from an EMBL/GenBank/DDBJ whole genome shotgun (WGS) entry which is preliminary data.</text>
</comment>
<evidence type="ECO:0000256" key="1">
    <source>
        <dbReference type="SAM" id="MobiDB-lite"/>
    </source>
</evidence>
<keyword evidence="3" id="KW-1185">Reference proteome</keyword>
<feature type="region of interest" description="Disordered" evidence="1">
    <location>
        <begin position="1"/>
        <end position="23"/>
    </location>
</feature>
<evidence type="ECO:0000313" key="3">
    <source>
        <dbReference type="Proteomes" id="UP001152622"/>
    </source>
</evidence>
<proteinExistence type="predicted"/>
<protein>
    <submittedName>
        <fullName evidence="2">Uncharacterized protein</fullName>
    </submittedName>
</protein>
<accession>A0A9Q1JEX9</accession>
<reference evidence="2" key="1">
    <citation type="journal article" date="2023" name="Science">
        <title>Genome structures resolve the early diversification of teleost fishes.</title>
        <authorList>
            <person name="Parey E."/>
            <person name="Louis A."/>
            <person name="Montfort J."/>
            <person name="Bouchez O."/>
            <person name="Roques C."/>
            <person name="Iampietro C."/>
            <person name="Lluch J."/>
            <person name="Castinel A."/>
            <person name="Donnadieu C."/>
            <person name="Desvignes T."/>
            <person name="Floi Bucao C."/>
            <person name="Jouanno E."/>
            <person name="Wen M."/>
            <person name="Mejri S."/>
            <person name="Dirks R."/>
            <person name="Jansen H."/>
            <person name="Henkel C."/>
            <person name="Chen W.J."/>
            <person name="Zahm M."/>
            <person name="Cabau C."/>
            <person name="Klopp C."/>
            <person name="Thompson A.W."/>
            <person name="Robinson-Rechavi M."/>
            <person name="Braasch I."/>
            <person name="Lecointre G."/>
            <person name="Bobe J."/>
            <person name="Postlethwait J.H."/>
            <person name="Berthelot C."/>
            <person name="Roest Crollius H."/>
            <person name="Guiguen Y."/>
        </authorList>
    </citation>
    <scope>NUCLEOTIDE SEQUENCE</scope>
    <source>
        <strain evidence="2">WJC10195</strain>
    </source>
</reference>